<evidence type="ECO:0000256" key="2">
    <source>
        <dbReference type="ARBA" id="ARBA00022741"/>
    </source>
</evidence>
<keyword evidence="6" id="KW-1185">Reference proteome</keyword>
<keyword evidence="3 4" id="KW-0067">ATP-binding</keyword>
<dbReference type="EMBL" id="BAAAYN010000031">
    <property type="protein sequence ID" value="GAA3391400.1"/>
    <property type="molecule type" value="Genomic_DNA"/>
</dbReference>
<dbReference type="PANTHER" id="PTHR23407:SF1">
    <property type="entry name" value="5-FORMYLTETRAHYDROFOLATE CYCLO-LIGASE"/>
    <property type="match status" value="1"/>
</dbReference>
<comment type="similarity">
    <text evidence="1 4">Belongs to the 5-formyltetrahydrofolate cyclo-ligase family.</text>
</comment>
<dbReference type="SUPFAM" id="SSF100950">
    <property type="entry name" value="NagB/RpiA/CoA transferase-like"/>
    <property type="match status" value="1"/>
</dbReference>
<dbReference type="EC" id="6.3.3.2" evidence="4"/>
<name>A0ABP6T3R6_9ACTN</name>
<dbReference type="Proteomes" id="UP001501676">
    <property type="component" value="Unassembled WGS sequence"/>
</dbReference>
<evidence type="ECO:0000313" key="5">
    <source>
        <dbReference type="EMBL" id="GAA3391400.1"/>
    </source>
</evidence>
<evidence type="ECO:0000313" key="6">
    <source>
        <dbReference type="Proteomes" id="UP001501676"/>
    </source>
</evidence>
<comment type="cofactor">
    <cofactor evidence="4">
        <name>Mg(2+)</name>
        <dbReference type="ChEBI" id="CHEBI:18420"/>
    </cofactor>
</comment>
<dbReference type="Pfam" id="PF01812">
    <property type="entry name" value="5-FTHF_cyc-lig"/>
    <property type="match status" value="1"/>
</dbReference>
<dbReference type="InterPro" id="IPR024185">
    <property type="entry name" value="FTHF_cligase-like_sf"/>
</dbReference>
<dbReference type="Gene3D" id="3.40.50.10420">
    <property type="entry name" value="NagB/RpiA/CoA transferase-like"/>
    <property type="match status" value="1"/>
</dbReference>
<dbReference type="PANTHER" id="PTHR23407">
    <property type="entry name" value="ATPASE INHIBITOR/5-FORMYLTETRAHYDROFOLATE CYCLO-LIGASE"/>
    <property type="match status" value="1"/>
</dbReference>
<evidence type="ECO:0000256" key="3">
    <source>
        <dbReference type="ARBA" id="ARBA00022840"/>
    </source>
</evidence>
<dbReference type="RefSeq" id="WP_345730558.1">
    <property type="nucleotide sequence ID" value="NZ_BAAAYN010000031.1"/>
</dbReference>
<dbReference type="InterPro" id="IPR002698">
    <property type="entry name" value="FTHF_cligase"/>
</dbReference>
<proteinExistence type="inferred from homology"/>
<protein>
    <recommendedName>
        <fullName evidence="4">5-formyltetrahydrofolate cyclo-ligase</fullName>
        <ecNumber evidence="4">6.3.3.2</ecNumber>
    </recommendedName>
</protein>
<accession>A0ABP6T3R6</accession>
<keyword evidence="4" id="KW-0460">Magnesium</keyword>
<evidence type="ECO:0000256" key="1">
    <source>
        <dbReference type="ARBA" id="ARBA00010638"/>
    </source>
</evidence>
<gene>
    <name evidence="5" type="ORF">GCM10020369_49230</name>
</gene>
<organism evidence="5 6">
    <name type="scientific">Cryptosporangium minutisporangium</name>
    <dbReference type="NCBI Taxonomy" id="113569"/>
    <lineage>
        <taxon>Bacteria</taxon>
        <taxon>Bacillati</taxon>
        <taxon>Actinomycetota</taxon>
        <taxon>Actinomycetes</taxon>
        <taxon>Cryptosporangiales</taxon>
        <taxon>Cryptosporangiaceae</taxon>
        <taxon>Cryptosporangium</taxon>
    </lineage>
</organism>
<evidence type="ECO:0000256" key="4">
    <source>
        <dbReference type="RuleBase" id="RU361279"/>
    </source>
</evidence>
<keyword evidence="2 4" id="KW-0547">Nucleotide-binding</keyword>
<dbReference type="InterPro" id="IPR037171">
    <property type="entry name" value="NagB/RpiA_transferase-like"/>
</dbReference>
<dbReference type="NCBIfam" id="TIGR02727">
    <property type="entry name" value="MTHFS_bact"/>
    <property type="match status" value="1"/>
</dbReference>
<comment type="catalytic activity">
    <reaction evidence="4">
        <text>(6S)-5-formyl-5,6,7,8-tetrahydrofolate + ATP = (6R)-5,10-methenyltetrahydrofolate + ADP + phosphate</text>
        <dbReference type="Rhea" id="RHEA:10488"/>
        <dbReference type="ChEBI" id="CHEBI:30616"/>
        <dbReference type="ChEBI" id="CHEBI:43474"/>
        <dbReference type="ChEBI" id="CHEBI:57455"/>
        <dbReference type="ChEBI" id="CHEBI:57457"/>
        <dbReference type="ChEBI" id="CHEBI:456216"/>
        <dbReference type="EC" id="6.3.3.2"/>
    </reaction>
</comment>
<comment type="caution">
    <text evidence="5">The sequence shown here is derived from an EMBL/GenBank/DDBJ whole genome shotgun (WGS) entry which is preliminary data.</text>
</comment>
<sequence>MSATDAYASGDLPRAAKASLRVARRDARARRFGALSPAEVAVESRRLVAHLLAGLNERGVWSVAAYLPVGSEPGVVPGPPMLSGAPRVGLPDALREAGIGVLLPLMRPDRDLDWAPYEGPEALVRGPHDLWEPDPETALGVDAVRVVDLVVVPALAVGRDGSRLGRGAGCYDRALARVGPQIPLVALVYDDEVLDSVPIEPHDRPVTHVVTPSVGWIAVGTDSSRRHRL</sequence>
<reference evidence="6" key="1">
    <citation type="journal article" date="2019" name="Int. J. Syst. Evol. Microbiol.">
        <title>The Global Catalogue of Microorganisms (GCM) 10K type strain sequencing project: providing services to taxonomists for standard genome sequencing and annotation.</title>
        <authorList>
            <consortium name="The Broad Institute Genomics Platform"/>
            <consortium name="The Broad Institute Genome Sequencing Center for Infectious Disease"/>
            <person name="Wu L."/>
            <person name="Ma J."/>
        </authorList>
    </citation>
    <scope>NUCLEOTIDE SEQUENCE [LARGE SCALE GENOMIC DNA]</scope>
    <source>
        <strain evidence="6">JCM 9458</strain>
    </source>
</reference>
<keyword evidence="4" id="KW-0479">Metal-binding</keyword>